<dbReference type="SUPFAM" id="SSF103473">
    <property type="entry name" value="MFS general substrate transporter"/>
    <property type="match status" value="1"/>
</dbReference>
<reference evidence="9 10" key="1">
    <citation type="submission" date="2020-07" db="EMBL/GenBank/DDBJ databases">
        <title>Sequencing the genomes of 1000 actinobacteria strains.</title>
        <authorList>
            <person name="Klenk H.-P."/>
        </authorList>
    </citation>
    <scope>NUCLEOTIDE SEQUENCE [LARGE SCALE GENOMIC DNA]</scope>
    <source>
        <strain evidence="9 10">DSM 15475</strain>
    </source>
</reference>
<dbReference type="Gene3D" id="1.20.1250.20">
    <property type="entry name" value="MFS general substrate transporter like domains"/>
    <property type="match status" value="2"/>
</dbReference>
<evidence type="ECO:0000256" key="1">
    <source>
        <dbReference type="ARBA" id="ARBA00004651"/>
    </source>
</evidence>
<sequence>MPADPRSAAAAGNPQRHMRLFPFHTVVLGALIPAFIFSIGIGAMLPIIAPHAIQQGATLAVAGVIAAMLPVGQILADIPAGALASRIGDRPAMLLAGGTACLGLLGAALADSLIALALAILLVGAANAVFHLARHSYLTEITPPMHRARVLSTLGGVHRIGQFVGPFIGALVLQTGDLRLVFLLATATAAAASVTVALSRPEERRRDSGQRRSDSEAEDTVVRPSLRTVLRDHRALLLTLGVPVLLVGCIRGARQQVIPLWGEHLGLDPATISIIYGIAGGIDMLLFYPAGKIMDHFGRLWMGVPAMVVLGLAMALVPLTQGAAQLTWVAVALGLGNGLGSGIMMTVASDVAPSAGRPQFLGAWRLLQDLGIAAGPLIIAAGAALGSLAAGIWVAAAMGPAAGAALQRWLPRWSVHANRTTRRRAGLL</sequence>
<dbReference type="InterPro" id="IPR036259">
    <property type="entry name" value="MFS_trans_sf"/>
</dbReference>
<keyword evidence="2" id="KW-0813">Transport</keyword>
<gene>
    <name evidence="9" type="ORF">HNR09_002967</name>
</gene>
<feature type="domain" description="Major facilitator superfamily (MFS) profile" evidence="8">
    <location>
        <begin position="26"/>
        <end position="428"/>
    </location>
</feature>
<evidence type="ECO:0000256" key="7">
    <source>
        <dbReference type="SAM" id="Phobius"/>
    </source>
</evidence>
<evidence type="ECO:0000256" key="3">
    <source>
        <dbReference type="ARBA" id="ARBA00022475"/>
    </source>
</evidence>
<dbReference type="AlphaFoldDB" id="A0A7Z0GP42"/>
<evidence type="ECO:0000313" key="10">
    <source>
        <dbReference type="Proteomes" id="UP000535437"/>
    </source>
</evidence>
<feature type="transmembrane region" description="Helical" evidence="7">
    <location>
        <begin position="370"/>
        <end position="396"/>
    </location>
</feature>
<dbReference type="InterPro" id="IPR020846">
    <property type="entry name" value="MFS_dom"/>
</dbReference>
<feature type="transmembrane region" description="Helical" evidence="7">
    <location>
        <begin position="154"/>
        <end position="174"/>
    </location>
</feature>
<feature type="transmembrane region" description="Helical" evidence="7">
    <location>
        <begin position="92"/>
        <end position="109"/>
    </location>
</feature>
<feature type="transmembrane region" description="Helical" evidence="7">
    <location>
        <begin position="21"/>
        <end position="45"/>
    </location>
</feature>
<evidence type="ECO:0000313" key="9">
    <source>
        <dbReference type="EMBL" id="NYJ79556.1"/>
    </source>
</evidence>
<dbReference type="CDD" id="cd17325">
    <property type="entry name" value="MFS_MdtG_SLC18_like"/>
    <property type="match status" value="1"/>
</dbReference>
<dbReference type="PROSITE" id="PS50850">
    <property type="entry name" value="MFS"/>
    <property type="match status" value="1"/>
</dbReference>
<keyword evidence="5 7" id="KW-1133">Transmembrane helix</keyword>
<comment type="caution">
    <text evidence="9">The sequence shown here is derived from an EMBL/GenBank/DDBJ whole genome shotgun (WGS) entry which is preliminary data.</text>
</comment>
<evidence type="ECO:0000256" key="6">
    <source>
        <dbReference type="ARBA" id="ARBA00023136"/>
    </source>
</evidence>
<feature type="transmembrane region" description="Helical" evidence="7">
    <location>
        <begin position="326"/>
        <end position="349"/>
    </location>
</feature>
<dbReference type="GO" id="GO:0005886">
    <property type="term" value="C:plasma membrane"/>
    <property type="evidence" value="ECO:0007669"/>
    <property type="project" value="UniProtKB-SubCell"/>
</dbReference>
<evidence type="ECO:0000256" key="5">
    <source>
        <dbReference type="ARBA" id="ARBA00022989"/>
    </source>
</evidence>
<keyword evidence="10" id="KW-1185">Reference proteome</keyword>
<keyword evidence="4 7" id="KW-0812">Transmembrane</keyword>
<keyword evidence="3" id="KW-1003">Cell membrane</keyword>
<feature type="transmembrane region" description="Helical" evidence="7">
    <location>
        <begin position="180"/>
        <end position="198"/>
    </location>
</feature>
<comment type="subcellular location">
    <subcellularLocation>
        <location evidence="1">Cell membrane</location>
        <topology evidence="1">Multi-pass membrane protein</topology>
    </subcellularLocation>
</comment>
<organism evidence="9 10">
    <name type="scientific">Nesterenkonia xinjiangensis</name>
    <dbReference type="NCBI Taxonomy" id="225327"/>
    <lineage>
        <taxon>Bacteria</taxon>
        <taxon>Bacillati</taxon>
        <taxon>Actinomycetota</taxon>
        <taxon>Actinomycetes</taxon>
        <taxon>Micrococcales</taxon>
        <taxon>Micrococcaceae</taxon>
        <taxon>Nesterenkonia</taxon>
    </lineage>
</organism>
<dbReference type="PANTHER" id="PTHR23517:SF3">
    <property type="entry name" value="INTEGRAL MEMBRANE TRANSPORT PROTEIN"/>
    <property type="match status" value="1"/>
</dbReference>
<dbReference type="RefSeq" id="WP_343047562.1">
    <property type="nucleotide sequence ID" value="NZ_BAAALL010000007.1"/>
</dbReference>
<dbReference type="EMBL" id="JACCFY010000001">
    <property type="protein sequence ID" value="NYJ79556.1"/>
    <property type="molecule type" value="Genomic_DNA"/>
</dbReference>
<dbReference type="Pfam" id="PF07690">
    <property type="entry name" value="MFS_1"/>
    <property type="match status" value="1"/>
</dbReference>
<evidence type="ECO:0000256" key="4">
    <source>
        <dbReference type="ARBA" id="ARBA00022692"/>
    </source>
</evidence>
<dbReference type="GO" id="GO:0022857">
    <property type="term" value="F:transmembrane transporter activity"/>
    <property type="evidence" value="ECO:0007669"/>
    <property type="project" value="InterPro"/>
</dbReference>
<evidence type="ECO:0000259" key="8">
    <source>
        <dbReference type="PROSITE" id="PS50850"/>
    </source>
</evidence>
<feature type="transmembrane region" description="Helical" evidence="7">
    <location>
        <begin position="115"/>
        <end position="133"/>
    </location>
</feature>
<dbReference type="InterPro" id="IPR050171">
    <property type="entry name" value="MFS_Transporters"/>
</dbReference>
<feature type="transmembrane region" description="Helical" evidence="7">
    <location>
        <begin position="57"/>
        <end position="80"/>
    </location>
</feature>
<feature type="transmembrane region" description="Helical" evidence="7">
    <location>
        <begin position="300"/>
        <end position="320"/>
    </location>
</feature>
<dbReference type="PANTHER" id="PTHR23517">
    <property type="entry name" value="RESISTANCE PROTEIN MDTM, PUTATIVE-RELATED-RELATED"/>
    <property type="match status" value="1"/>
</dbReference>
<protein>
    <submittedName>
        <fullName evidence="9">MFS family permease</fullName>
    </submittedName>
</protein>
<keyword evidence="6 7" id="KW-0472">Membrane</keyword>
<name>A0A7Z0GP42_9MICC</name>
<dbReference type="InterPro" id="IPR011701">
    <property type="entry name" value="MFS"/>
</dbReference>
<evidence type="ECO:0000256" key="2">
    <source>
        <dbReference type="ARBA" id="ARBA00022448"/>
    </source>
</evidence>
<feature type="transmembrane region" description="Helical" evidence="7">
    <location>
        <begin position="265"/>
        <end position="288"/>
    </location>
</feature>
<dbReference type="Proteomes" id="UP000535437">
    <property type="component" value="Unassembled WGS sequence"/>
</dbReference>
<accession>A0A7Z0GP42</accession>
<proteinExistence type="predicted"/>